<feature type="region of interest" description="Disordered" evidence="1">
    <location>
        <begin position="233"/>
        <end position="269"/>
    </location>
</feature>
<keyword evidence="4" id="KW-1185">Reference proteome</keyword>
<keyword evidence="2" id="KW-1133">Transmembrane helix</keyword>
<organism evidence="3 4">
    <name type="scientific">Raineyella antarctica</name>
    <dbReference type="NCBI Taxonomy" id="1577474"/>
    <lineage>
        <taxon>Bacteria</taxon>
        <taxon>Bacillati</taxon>
        <taxon>Actinomycetota</taxon>
        <taxon>Actinomycetes</taxon>
        <taxon>Propionibacteriales</taxon>
        <taxon>Propionibacteriaceae</taxon>
        <taxon>Raineyella</taxon>
    </lineage>
</organism>
<feature type="transmembrane region" description="Helical" evidence="2">
    <location>
        <begin position="122"/>
        <end position="141"/>
    </location>
</feature>
<gene>
    <name evidence="3" type="ORF">GA0111570_104111</name>
</gene>
<keyword evidence="2" id="KW-0472">Membrane</keyword>
<evidence type="ECO:0000256" key="2">
    <source>
        <dbReference type="SAM" id="Phobius"/>
    </source>
</evidence>
<feature type="transmembrane region" description="Helical" evidence="2">
    <location>
        <begin position="148"/>
        <end position="167"/>
    </location>
</feature>
<feature type="transmembrane region" description="Helical" evidence="2">
    <location>
        <begin position="78"/>
        <end position="102"/>
    </location>
</feature>
<keyword evidence="2" id="KW-0812">Transmembrane</keyword>
<evidence type="ECO:0000313" key="3">
    <source>
        <dbReference type="EMBL" id="SDB83241.1"/>
    </source>
</evidence>
<name>A0A1G6GML8_9ACTN</name>
<feature type="transmembrane region" description="Helical" evidence="2">
    <location>
        <begin position="173"/>
        <end position="194"/>
    </location>
</feature>
<dbReference type="EMBL" id="FMYF01000004">
    <property type="protein sequence ID" value="SDB83241.1"/>
    <property type="molecule type" value="Genomic_DNA"/>
</dbReference>
<accession>A0A1G6GML8</accession>
<feature type="compositionally biased region" description="Basic and acidic residues" evidence="1">
    <location>
        <begin position="253"/>
        <end position="263"/>
    </location>
</feature>
<dbReference type="Proteomes" id="UP000199086">
    <property type="component" value="Unassembled WGS sequence"/>
</dbReference>
<evidence type="ECO:0000256" key="1">
    <source>
        <dbReference type="SAM" id="MobiDB-lite"/>
    </source>
</evidence>
<dbReference type="AlphaFoldDB" id="A0A1G6GML8"/>
<evidence type="ECO:0000313" key="4">
    <source>
        <dbReference type="Proteomes" id="UP000199086"/>
    </source>
</evidence>
<sequence length="269" mass="28946">MLRVRTVVEETVMETLAALVSRTSSGWLDAMALHLDVARMLQDPLGQTAAILVAVGACLSTLLGRSVVLAVNRMRRLGLLFALLLNFGTLVLTYVVLGLLVWGAGTAILDVRADPRDVTWAVVWAASPLVLGFATAMPILGIAVDRGLGLWSVLILWSIIDDVYGTSGLAGGAIAVGAWLVTWLLQSLYAPLLARARDWIWRRATGRPLYDSARFVLDQASIDFSESQLDWPAASPAGEAIEASRGTPAVSHPGERRTGAGEKHRGRRR</sequence>
<dbReference type="STRING" id="1577474.GA0111570_104111"/>
<reference evidence="3" key="1">
    <citation type="submission" date="2016-06" db="EMBL/GenBank/DDBJ databases">
        <authorList>
            <person name="Olsen C.W."/>
            <person name="Carey S."/>
            <person name="Hinshaw L."/>
            <person name="Karasin A.I."/>
        </authorList>
    </citation>
    <scope>NUCLEOTIDE SEQUENCE [LARGE SCALE GENOMIC DNA]</scope>
    <source>
        <strain evidence="3">LZ-22</strain>
    </source>
</reference>
<proteinExistence type="predicted"/>
<feature type="transmembrane region" description="Helical" evidence="2">
    <location>
        <begin position="49"/>
        <end position="71"/>
    </location>
</feature>
<protein>
    <submittedName>
        <fullName evidence="3">Uncharacterized protein</fullName>
    </submittedName>
</protein>